<evidence type="ECO:0000256" key="1">
    <source>
        <dbReference type="ARBA" id="ARBA00005589"/>
    </source>
</evidence>
<accession>A0A0W0E6J5</accession>
<dbReference type="Pfam" id="PF01084">
    <property type="entry name" value="Ribosomal_S18"/>
    <property type="match status" value="1"/>
</dbReference>
<dbReference type="PhylomeDB" id="A0A0W0E6J5"/>
<dbReference type="VEuPathDB" id="FungiDB:GW608_J02695"/>
<gene>
    <name evidence="5" type="ORF">AO440_002904</name>
</gene>
<dbReference type="PANTHER" id="PTHR13479:SF40">
    <property type="entry name" value="SMALL RIBOSOMAL SUBUNIT PROTEIN BS18M"/>
    <property type="match status" value="1"/>
</dbReference>
<sequence>MFMVGRICGIESANVAMGLRMVQKRGIVDMRPKKKSVIDVDFEGSRENIKTINANFVPQFQRSAVYDPFDFSLSRLNLDRKMNRPKIQHHDLFEKYGLNPLNFYARPEILSYYVGSTGKILHRDVTGLSAKNQRRMAKAIRRCQAIGLMSKTHRFTNFLE</sequence>
<dbReference type="PRINTS" id="PR00974">
    <property type="entry name" value="RIBOSOMALS18"/>
</dbReference>
<evidence type="ECO:0000256" key="3">
    <source>
        <dbReference type="ARBA" id="ARBA00023274"/>
    </source>
</evidence>
<dbReference type="GO" id="GO:0005763">
    <property type="term" value="C:mitochondrial small ribosomal subunit"/>
    <property type="evidence" value="ECO:0007669"/>
    <property type="project" value="EnsemblFungi"/>
</dbReference>
<evidence type="ECO:0000313" key="6">
    <source>
        <dbReference type="Proteomes" id="UP000054886"/>
    </source>
</evidence>
<organism evidence="5 6">
    <name type="scientific">Candida glabrata</name>
    <name type="common">Yeast</name>
    <name type="synonym">Torulopsis glabrata</name>
    <dbReference type="NCBI Taxonomy" id="5478"/>
    <lineage>
        <taxon>Eukaryota</taxon>
        <taxon>Fungi</taxon>
        <taxon>Dikarya</taxon>
        <taxon>Ascomycota</taxon>
        <taxon>Saccharomycotina</taxon>
        <taxon>Saccharomycetes</taxon>
        <taxon>Saccharomycetales</taxon>
        <taxon>Saccharomycetaceae</taxon>
        <taxon>Nakaseomyces</taxon>
    </lineage>
</organism>
<dbReference type="AlphaFoldDB" id="A0A0W0E6J5"/>
<protein>
    <recommendedName>
        <fullName evidence="4">Small ribosomal subunit protein bS18m</fullName>
    </recommendedName>
</protein>
<reference evidence="5 6" key="1">
    <citation type="submission" date="2015-10" db="EMBL/GenBank/DDBJ databases">
        <title>Draft genomes sequences of Candida glabrata isolates 1A, 1B, 2A, 2B, 3A and 3B.</title>
        <authorList>
            <person name="Haavelsrud O.E."/>
            <person name="Gaustad P."/>
        </authorList>
    </citation>
    <scope>NUCLEOTIDE SEQUENCE [LARGE SCALE GENOMIC DNA]</scope>
    <source>
        <strain evidence="5">910700640</strain>
    </source>
</reference>
<dbReference type="GO" id="GO:0003735">
    <property type="term" value="F:structural constituent of ribosome"/>
    <property type="evidence" value="ECO:0007669"/>
    <property type="project" value="EnsemblFungi"/>
</dbReference>
<evidence type="ECO:0000256" key="4">
    <source>
        <dbReference type="ARBA" id="ARBA00035264"/>
    </source>
</evidence>
<dbReference type="Proteomes" id="UP000054886">
    <property type="component" value="Unassembled WGS sequence"/>
</dbReference>
<dbReference type="OMA" id="IANTRYH"/>
<dbReference type="VEuPathDB" id="FungiDB:GVI51_J02673"/>
<name>A0A0W0E6J5_CANGB</name>
<proteinExistence type="inferred from homology"/>
<dbReference type="OrthoDB" id="21463at2759"/>
<keyword evidence="2 5" id="KW-0689">Ribosomal protein</keyword>
<dbReference type="InterPro" id="IPR036870">
    <property type="entry name" value="Ribosomal_bS18_sf"/>
</dbReference>
<dbReference type="VEuPathDB" id="FungiDB:GWK60_J02651"/>
<dbReference type="GO" id="GO:0032543">
    <property type="term" value="P:mitochondrial translation"/>
    <property type="evidence" value="ECO:0007669"/>
    <property type="project" value="TreeGrafter"/>
</dbReference>
<dbReference type="Gene3D" id="4.10.640.10">
    <property type="entry name" value="Ribosomal protein S18"/>
    <property type="match status" value="1"/>
</dbReference>
<comment type="caution">
    <text evidence="5">The sequence shown here is derived from an EMBL/GenBank/DDBJ whole genome shotgun (WGS) entry which is preliminary data.</text>
</comment>
<dbReference type="EMBL" id="LLZZ01000178">
    <property type="protein sequence ID" value="KTA95884.1"/>
    <property type="molecule type" value="Genomic_DNA"/>
</dbReference>
<keyword evidence="3" id="KW-0687">Ribonucleoprotein</keyword>
<dbReference type="VEuPathDB" id="FungiDB:B1J91_J02838g"/>
<dbReference type="InterPro" id="IPR001648">
    <property type="entry name" value="Ribosomal_bS18"/>
</dbReference>
<dbReference type="VEuPathDB" id="FungiDB:CAGL0J02838g"/>
<dbReference type="PANTHER" id="PTHR13479">
    <property type="entry name" value="30S RIBOSOMAL PROTEIN S18"/>
    <property type="match status" value="1"/>
</dbReference>
<comment type="similarity">
    <text evidence="1">Belongs to the bacterial ribosomal protein bS18 family.</text>
</comment>
<evidence type="ECO:0000313" key="5">
    <source>
        <dbReference type="EMBL" id="KTA95884.1"/>
    </source>
</evidence>
<dbReference type="GO" id="GO:0070181">
    <property type="term" value="F:small ribosomal subunit rRNA binding"/>
    <property type="evidence" value="ECO:0007669"/>
    <property type="project" value="TreeGrafter"/>
</dbReference>
<dbReference type="SUPFAM" id="SSF46911">
    <property type="entry name" value="Ribosomal protein S18"/>
    <property type="match status" value="1"/>
</dbReference>
<evidence type="ECO:0000256" key="2">
    <source>
        <dbReference type="ARBA" id="ARBA00022980"/>
    </source>
</evidence>